<evidence type="ECO:0000313" key="14">
    <source>
        <dbReference type="Proteomes" id="UP000807306"/>
    </source>
</evidence>
<keyword evidence="7" id="KW-0931">ER-Golgi transport</keyword>
<keyword evidence="9 12" id="KW-1133">Transmembrane helix</keyword>
<keyword evidence="10 12" id="KW-0472">Membrane</keyword>
<accession>A0A9P6JWH1</accession>
<comment type="caution">
    <text evidence="13">The sequence shown here is derived from an EMBL/GenBank/DDBJ whole genome shotgun (WGS) entry which is preliminary data.</text>
</comment>
<evidence type="ECO:0000256" key="11">
    <source>
        <dbReference type="SAM" id="MobiDB-lite"/>
    </source>
</evidence>
<dbReference type="SUPFAM" id="SSF50978">
    <property type="entry name" value="WD40 repeat-like"/>
    <property type="match status" value="1"/>
</dbReference>
<dbReference type="InterPro" id="IPR045260">
    <property type="entry name" value="Sec12-like"/>
</dbReference>
<evidence type="ECO:0000256" key="5">
    <source>
        <dbReference type="ARBA" id="ARBA00022737"/>
    </source>
</evidence>
<dbReference type="InterPro" id="IPR036322">
    <property type="entry name" value="WD40_repeat_dom_sf"/>
</dbReference>
<dbReference type="GO" id="GO:0005789">
    <property type="term" value="C:endoplasmic reticulum membrane"/>
    <property type="evidence" value="ECO:0007669"/>
    <property type="project" value="UniProtKB-SubCell"/>
</dbReference>
<dbReference type="GO" id="GO:0003400">
    <property type="term" value="P:regulation of COPII vesicle coating"/>
    <property type="evidence" value="ECO:0007669"/>
    <property type="project" value="TreeGrafter"/>
</dbReference>
<feature type="compositionally biased region" description="Polar residues" evidence="11">
    <location>
        <begin position="219"/>
        <end position="228"/>
    </location>
</feature>
<dbReference type="OrthoDB" id="2013972at2759"/>
<comment type="subcellular location">
    <subcellularLocation>
        <location evidence="1">Endoplasmic reticulum membrane</location>
        <topology evidence="1">Single-pass type II membrane protein</topology>
    </subcellularLocation>
</comment>
<feature type="region of interest" description="Disordered" evidence="11">
    <location>
        <begin position="197"/>
        <end position="233"/>
    </location>
</feature>
<dbReference type="SMART" id="SM00320">
    <property type="entry name" value="WD40"/>
    <property type="match status" value="2"/>
</dbReference>
<evidence type="ECO:0000256" key="10">
    <source>
        <dbReference type="ARBA" id="ARBA00023136"/>
    </source>
</evidence>
<dbReference type="Proteomes" id="UP000807306">
    <property type="component" value="Unassembled WGS sequence"/>
</dbReference>
<dbReference type="EMBL" id="MU157825">
    <property type="protein sequence ID" value="KAF9535113.1"/>
    <property type="molecule type" value="Genomic_DNA"/>
</dbReference>
<reference evidence="13" key="1">
    <citation type="submission" date="2020-11" db="EMBL/GenBank/DDBJ databases">
        <authorList>
            <consortium name="DOE Joint Genome Institute"/>
            <person name="Ahrendt S."/>
            <person name="Riley R."/>
            <person name="Andreopoulos W."/>
            <person name="Labutti K."/>
            <person name="Pangilinan J."/>
            <person name="Ruiz-Duenas F.J."/>
            <person name="Barrasa J.M."/>
            <person name="Sanchez-Garcia M."/>
            <person name="Camarero S."/>
            <person name="Miyauchi S."/>
            <person name="Serrano A."/>
            <person name="Linde D."/>
            <person name="Babiker R."/>
            <person name="Drula E."/>
            <person name="Ayuso-Fernandez I."/>
            <person name="Pacheco R."/>
            <person name="Padilla G."/>
            <person name="Ferreira P."/>
            <person name="Barriuso J."/>
            <person name="Kellner H."/>
            <person name="Castanera R."/>
            <person name="Alfaro M."/>
            <person name="Ramirez L."/>
            <person name="Pisabarro A.G."/>
            <person name="Kuo A."/>
            <person name="Tritt A."/>
            <person name="Lipzen A."/>
            <person name="He G."/>
            <person name="Yan M."/>
            <person name="Ng V."/>
            <person name="Cullen D."/>
            <person name="Martin F."/>
            <person name="Rosso M.-N."/>
            <person name="Henrissat B."/>
            <person name="Hibbett D."/>
            <person name="Martinez A.T."/>
            <person name="Grigoriev I.V."/>
        </authorList>
    </citation>
    <scope>NUCLEOTIDE SEQUENCE</scope>
    <source>
        <strain evidence="13">CBS 506.95</strain>
    </source>
</reference>
<keyword evidence="2" id="KW-0813">Transport</keyword>
<dbReference type="InterPro" id="IPR001680">
    <property type="entry name" value="WD40_rpt"/>
</dbReference>
<evidence type="ECO:0000256" key="2">
    <source>
        <dbReference type="ARBA" id="ARBA00022448"/>
    </source>
</evidence>
<evidence type="ECO:0000313" key="13">
    <source>
        <dbReference type="EMBL" id="KAF9535113.1"/>
    </source>
</evidence>
<dbReference type="GO" id="GO:0015031">
    <property type="term" value="P:protein transport"/>
    <property type="evidence" value="ECO:0007669"/>
    <property type="project" value="UniProtKB-KW"/>
</dbReference>
<feature type="transmembrane region" description="Helical" evidence="12">
    <location>
        <begin position="379"/>
        <end position="402"/>
    </location>
</feature>
<keyword evidence="6" id="KW-0256">Endoplasmic reticulum</keyword>
<dbReference type="Pfam" id="PF00400">
    <property type="entry name" value="WD40"/>
    <property type="match status" value="1"/>
</dbReference>
<dbReference type="InterPro" id="IPR015943">
    <property type="entry name" value="WD40/YVTN_repeat-like_dom_sf"/>
</dbReference>
<keyword evidence="14" id="KW-1185">Reference proteome</keyword>
<evidence type="ECO:0000256" key="6">
    <source>
        <dbReference type="ARBA" id="ARBA00022824"/>
    </source>
</evidence>
<dbReference type="Gene3D" id="2.130.10.10">
    <property type="entry name" value="YVTN repeat-like/Quinoprotein amine dehydrogenase"/>
    <property type="match status" value="1"/>
</dbReference>
<evidence type="ECO:0000256" key="12">
    <source>
        <dbReference type="SAM" id="Phobius"/>
    </source>
</evidence>
<organism evidence="13 14">
    <name type="scientific">Crepidotus variabilis</name>
    <dbReference type="NCBI Taxonomy" id="179855"/>
    <lineage>
        <taxon>Eukaryota</taxon>
        <taxon>Fungi</taxon>
        <taxon>Dikarya</taxon>
        <taxon>Basidiomycota</taxon>
        <taxon>Agaricomycotina</taxon>
        <taxon>Agaricomycetes</taxon>
        <taxon>Agaricomycetidae</taxon>
        <taxon>Agaricales</taxon>
        <taxon>Agaricineae</taxon>
        <taxon>Crepidotaceae</taxon>
        <taxon>Crepidotus</taxon>
    </lineage>
</organism>
<sequence>MRPKHTQHPLPSFPVYACAFLTPNEFVLGGGGGASRSGIKNKLRLYSVNDSRAIELKDEYELEKGEDAPMSMAAHQETGTIVCGVNSVQEKLDKGENDNCRAFSIKDNKIRPTSTRSTLPGAGKSDDYQKVTVLSPSGSILAVAGSNDLHLLSFPSLESIAEPIHTEREIYDVAFINDAVILATTHNLFVYTLPDSVSSTTTATDTPSSPRPPKKKSKLNPNGGTQKLPTLELKTRVDLPDSTAEGSSFRAIRCHPNDESAVYTAINAVTPRSKKSKGPSRQAFVVKWNTKTWTVEKTRKVGDRGLTCFDISADGRFLAFGSSDLSVGMLDARTLSPLVSILKAFEFPPTFVKFNPTTSLLVSGSADNSLRVVTIPQEVAGTSFAFVLFMLLAVVFLLLAIATKQYGVKLL</sequence>
<evidence type="ECO:0000256" key="7">
    <source>
        <dbReference type="ARBA" id="ARBA00022892"/>
    </source>
</evidence>
<keyword evidence="5" id="KW-0677">Repeat</keyword>
<dbReference type="GO" id="GO:0006888">
    <property type="term" value="P:endoplasmic reticulum to Golgi vesicle-mediated transport"/>
    <property type="evidence" value="ECO:0007669"/>
    <property type="project" value="TreeGrafter"/>
</dbReference>
<proteinExistence type="predicted"/>
<evidence type="ECO:0000256" key="1">
    <source>
        <dbReference type="ARBA" id="ARBA00004648"/>
    </source>
</evidence>
<name>A0A9P6JWH1_9AGAR</name>
<keyword evidence="3" id="KW-0853">WD repeat</keyword>
<evidence type="ECO:0000256" key="3">
    <source>
        <dbReference type="ARBA" id="ARBA00022574"/>
    </source>
</evidence>
<evidence type="ECO:0000256" key="8">
    <source>
        <dbReference type="ARBA" id="ARBA00022927"/>
    </source>
</evidence>
<protein>
    <submittedName>
        <fullName evidence="13">WD40-repeat-containing domain protein</fullName>
    </submittedName>
</protein>
<keyword evidence="4 12" id="KW-0812">Transmembrane</keyword>
<dbReference type="GO" id="GO:0005085">
    <property type="term" value="F:guanyl-nucleotide exchange factor activity"/>
    <property type="evidence" value="ECO:0007669"/>
    <property type="project" value="InterPro"/>
</dbReference>
<dbReference type="AlphaFoldDB" id="A0A9P6JWH1"/>
<gene>
    <name evidence="13" type="ORF">CPB83DRAFT_803608</name>
</gene>
<feature type="compositionally biased region" description="Low complexity" evidence="11">
    <location>
        <begin position="197"/>
        <end position="208"/>
    </location>
</feature>
<evidence type="ECO:0000256" key="4">
    <source>
        <dbReference type="ARBA" id="ARBA00022692"/>
    </source>
</evidence>
<dbReference type="PANTHER" id="PTHR23284">
    <property type="entry name" value="PROLACTIN REGULATORY ELEMENT BINDING PROTEIN"/>
    <property type="match status" value="1"/>
</dbReference>
<keyword evidence="8" id="KW-0653">Protein transport</keyword>
<dbReference type="PANTHER" id="PTHR23284:SF0">
    <property type="entry name" value="PROLACTIN REGULATORY ELEMENT-BINDING PROTEIN"/>
    <property type="match status" value="1"/>
</dbReference>
<evidence type="ECO:0000256" key="9">
    <source>
        <dbReference type="ARBA" id="ARBA00022989"/>
    </source>
</evidence>